<gene>
    <name evidence="2" type="ORF">FE257_002383</name>
</gene>
<name>A0AAD4CCK9_ASPNN</name>
<dbReference type="AlphaFoldDB" id="A0AAD4CCK9"/>
<dbReference type="Proteomes" id="UP001194746">
    <property type="component" value="Unassembled WGS sequence"/>
</dbReference>
<proteinExistence type="predicted"/>
<comment type="caution">
    <text evidence="2">The sequence shown here is derived from an EMBL/GenBank/DDBJ whole genome shotgun (WGS) entry which is preliminary data.</text>
</comment>
<reference evidence="2" key="2">
    <citation type="submission" date="2020-02" db="EMBL/GenBank/DDBJ databases">
        <authorList>
            <person name="Gilchrist C.L.M."/>
            <person name="Chooi Y.-H."/>
        </authorList>
    </citation>
    <scope>NUCLEOTIDE SEQUENCE</scope>
    <source>
        <strain evidence="2">MST-FP2251</strain>
    </source>
</reference>
<dbReference type="EMBL" id="VCAU01000138">
    <property type="protein sequence ID" value="KAF9883995.1"/>
    <property type="molecule type" value="Genomic_DNA"/>
</dbReference>
<accession>A0AAD4CCK9</accession>
<keyword evidence="3" id="KW-1185">Reference proteome</keyword>
<feature type="region of interest" description="Disordered" evidence="1">
    <location>
        <begin position="151"/>
        <end position="201"/>
    </location>
</feature>
<evidence type="ECO:0000313" key="3">
    <source>
        <dbReference type="Proteomes" id="UP001194746"/>
    </source>
</evidence>
<evidence type="ECO:0000313" key="2">
    <source>
        <dbReference type="EMBL" id="KAF9883995.1"/>
    </source>
</evidence>
<reference evidence="2" key="1">
    <citation type="journal article" date="2019" name="Beilstein J. Org. Chem.">
        <title>Nanangenines: drimane sesquiterpenoids as the dominant metabolite cohort of a novel Australian fungus, Aspergillus nanangensis.</title>
        <authorList>
            <person name="Lacey H.J."/>
            <person name="Gilchrist C.L.M."/>
            <person name="Crombie A."/>
            <person name="Kalaitzis J.A."/>
            <person name="Vuong D."/>
            <person name="Rutledge P.J."/>
            <person name="Turner P."/>
            <person name="Pitt J.I."/>
            <person name="Lacey E."/>
            <person name="Chooi Y.H."/>
            <person name="Piggott A.M."/>
        </authorList>
    </citation>
    <scope>NUCLEOTIDE SEQUENCE</scope>
    <source>
        <strain evidence="2">MST-FP2251</strain>
    </source>
</reference>
<feature type="compositionally biased region" description="Polar residues" evidence="1">
    <location>
        <begin position="173"/>
        <end position="193"/>
    </location>
</feature>
<sequence>MSATFLYGSATERKISCPQALTPDSRTYWEIAKPLVAELCFQWSQHGKSPNCTLETLFVYLQEMYRALLPPSEPLPRTANPTEFARMIDIYLSHTPGEGPKDLEFVVLRGTKRKLVGLEDTIQHRARTLDDYSCTPEELFYSIDSDGLPDIPQHPGVNLCESATPPTDRSEESGQQESPVTEVISSSRTSPHNSPHRRPSETWDWVHSLHAQVDTEQITRNINKHLDHTGILLTLPPTPHCELSTTSTTGQTTRVHSPVTPALPEPADLVDHRNPENQYGGANQQGIRNKPSMSPILDNQVSCHQDTTIWASQDTERLSTSGLLEDLEQTMANIPIQPTSDTPGCAPKVPLHSQLSGFQELRDTMALQFQGRSYIKLYDAVLTQANMEQWLNELQAPSKITKFTVDLISDQLSHQRHMQSIRILDVSWEQNIHRGSLRLSPIPKLLLLPVCRQGIWSLIELHAETGEVVHYLFHCDTDQEACHTEYLVCSQCQTATEALSYQLRSTGRSAPDWHFYYHHDYSTVAHGISFLWTLSQRAADQNASLGPPSDFLLNLARDVIVEICREQRRFPASPGVGHVSRPEKARQRWISFKSPAGNPSDLLAMWDQVAKTPLAHRSMGWDQADRLMQLVFNIASPPVLVSIKRQLLHLRNKESIMATPFSRNPAGVFEAGLWHKTNEHASRVGLALTCWSVHHHRQQRQVEGCSDPIGQTVTDILSQLPESRRDYQHVEAKGQGIVHSSAWLRDHVALDRPACHCRIGLLACRSSLVLDGLGESSVLALGSPSDGNVPKEIFDSPGSFVWSGPASVALERWFPS</sequence>
<organism evidence="2 3">
    <name type="scientific">Aspergillus nanangensis</name>
    <dbReference type="NCBI Taxonomy" id="2582783"/>
    <lineage>
        <taxon>Eukaryota</taxon>
        <taxon>Fungi</taxon>
        <taxon>Dikarya</taxon>
        <taxon>Ascomycota</taxon>
        <taxon>Pezizomycotina</taxon>
        <taxon>Eurotiomycetes</taxon>
        <taxon>Eurotiomycetidae</taxon>
        <taxon>Eurotiales</taxon>
        <taxon>Aspergillaceae</taxon>
        <taxon>Aspergillus</taxon>
        <taxon>Aspergillus subgen. Circumdati</taxon>
    </lineage>
</organism>
<protein>
    <submittedName>
        <fullName evidence="2">Uncharacterized protein</fullName>
    </submittedName>
</protein>
<evidence type="ECO:0000256" key="1">
    <source>
        <dbReference type="SAM" id="MobiDB-lite"/>
    </source>
</evidence>